<dbReference type="AlphaFoldDB" id="A0AAD0U9L5"/>
<reference evidence="1 2" key="1">
    <citation type="submission" date="2017-11" db="EMBL/GenBank/DDBJ databases">
        <title>Complete genome sequence of Herbaspirillum rubrisubalbicans DSM 11543.</title>
        <authorList>
            <person name="Chen M."/>
            <person name="An Q."/>
        </authorList>
    </citation>
    <scope>NUCLEOTIDE SEQUENCE [LARGE SCALE GENOMIC DNA]</scope>
    <source>
        <strain evidence="1 2">DSM 11543</strain>
    </source>
</reference>
<gene>
    <name evidence="1" type="ORF">RC54_07175</name>
</gene>
<sequence>MSEKKTEAASDIQDTASHFLTTLQPYAPVILSGLQLITGATQALSDFFAREIAPCLERARIDWAEITRRLNELPAKSKAAMTLASSKGWFFGWDQSLEDVLVLVEKMAQIDPSEVDELLSQYYRDNLQSMAYSLTKQYPARAAAINAAVKAHSDLGGEGYYLSVPVFIAQADGLLTDITGVKSALMKSRKNIYSRDELQASEALRLRLQDDPESLALVTQFLNLHEHDLMKSADKRVKAAEVSISFRYDNPQVPDDCQPYFSHSYLQALVRRPTKSGENG</sequence>
<dbReference type="RefSeq" id="WP_061789052.1">
    <property type="nucleotide sequence ID" value="NZ_CP024996.1"/>
</dbReference>
<proteinExistence type="predicted"/>
<organism evidence="1 2">
    <name type="scientific">Herbaspirillum rubrisubalbicans</name>
    <dbReference type="NCBI Taxonomy" id="80842"/>
    <lineage>
        <taxon>Bacteria</taxon>
        <taxon>Pseudomonadati</taxon>
        <taxon>Pseudomonadota</taxon>
        <taxon>Betaproteobacteria</taxon>
        <taxon>Burkholderiales</taxon>
        <taxon>Oxalobacteraceae</taxon>
        <taxon>Herbaspirillum</taxon>
    </lineage>
</organism>
<dbReference type="Proteomes" id="UP000269199">
    <property type="component" value="Chromosome"/>
</dbReference>
<dbReference type="EMBL" id="CP024996">
    <property type="protein sequence ID" value="AYR23620.1"/>
    <property type="molecule type" value="Genomic_DNA"/>
</dbReference>
<evidence type="ECO:0000313" key="2">
    <source>
        <dbReference type="Proteomes" id="UP000269199"/>
    </source>
</evidence>
<name>A0AAD0U9L5_9BURK</name>
<evidence type="ECO:0000313" key="1">
    <source>
        <dbReference type="EMBL" id="AYR23620.1"/>
    </source>
</evidence>
<protein>
    <submittedName>
        <fullName evidence="1">Uncharacterized protein</fullName>
    </submittedName>
</protein>
<accession>A0AAD0U9L5</accession>